<dbReference type="Proteomes" id="UP000830401">
    <property type="component" value="Chromosome"/>
</dbReference>
<keyword evidence="1" id="KW-1133">Transmembrane helix</keyword>
<feature type="transmembrane region" description="Helical" evidence="1">
    <location>
        <begin position="14"/>
        <end position="32"/>
    </location>
</feature>
<accession>A0ABY4G8Y1</accession>
<gene>
    <name evidence="2" type="ORF">MUN86_04930</name>
</gene>
<dbReference type="RefSeq" id="WP_245122466.1">
    <property type="nucleotide sequence ID" value="NZ_CP095061.1"/>
</dbReference>
<reference evidence="2" key="1">
    <citation type="submission" date="2022-04" db="EMBL/GenBank/DDBJ databases">
        <title>Hymenobacter sp. isolated from the air.</title>
        <authorList>
            <person name="Won M."/>
            <person name="Lee C.-M."/>
            <person name="Woen H.-Y."/>
            <person name="Kwon S.-W."/>
        </authorList>
    </citation>
    <scope>NUCLEOTIDE SEQUENCE</scope>
    <source>
        <strain evidence="2">5420S-77</strain>
    </source>
</reference>
<name>A0ABY4G8Y1_9BACT</name>
<proteinExistence type="predicted"/>
<dbReference type="EMBL" id="CP095061">
    <property type="protein sequence ID" value="UOQ67241.1"/>
    <property type="molecule type" value="Genomic_DNA"/>
</dbReference>
<protein>
    <submittedName>
        <fullName evidence="2">Uncharacterized protein</fullName>
    </submittedName>
</protein>
<evidence type="ECO:0000313" key="2">
    <source>
        <dbReference type="EMBL" id="UOQ67241.1"/>
    </source>
</evidence>
<keyword evidence="1" id="KW-0812">Transmembrane</keyword>
<organism evidence="2 3">
    <name type="scientific">Hymenobacter volaticus</name>
    <dbReference type="NCBI Taxonomy" id="2932254"/>
    <lineage>
        <taxon>Bacteria</taxon>
        <taxon>Pseudomonadati</taxon>
        <taxon>Bacteroidota</taxon>
        <taxon>Cytophagia</taxon>
        <taxon>Cytophagales</taxon>
        <taxon>Hymenobacteraceae</taxon>
        <taxon>Hymenobacter</taxon>
    </lineage>
</organism>
<evidence type="ECO:0000313" key="3">
    <source>
        <dbReference type="Proteomes" id="UP000830401"/>
    </source>
</evidence>
<evidence type="ECO:0000256" key="1">
    <source>
        <dbReference type="SAM" id="Phobius"/>
    </source>
</evidence>
<keyword evidence="3" id="KW-1185">Reference proteome</keyword>
<sequence>MSLVFAAKQYSKPLLTWVAGAASLMALLLMGLKMHSHYVTTQAYRAQQAQIR</sequence>
<keyword evidence="1" id="KW-0472">Membrane</keyword>